<dbReference type="Proteomes" id="UP001449657">
    <property type="component" value="Chromosome"/>
</dbReference>
<dbReference type="PROSITE" id="PS51257">
    <property type="entry name" value="PROKAR_LIPOPROTEIN"/>
    <property type="match status" value="1"/>
</dbReference>
<evidence type="ECO:0008006" key="3">
    <source>
        <dbReference type="Google" id="ProtNLM"/>
    </source>
</evidence>
<evidence type="ECO:0000313" key="1">
    <source>
        <dbReference type="EMBL" id="WZN45454.1"/>
    </source>
</evidence>
<dbReference type="EMBL" id="CP150096">
    <property type="protein sequence ID" value="WZN45454.1"/>
    <property type="molecule type" value="Genomic_DNA"/>
</dbReference>
<dbReference type="Gene3D" id="2.60.220.30">
    <property type="match status" value="1"/>
</dbReference>
<organism evidence="1 2">
    <name type="scientific">Chitinophaga caseinilytica</name>
    <dbReference type="NCBI Taxonomy" id="2267521"/>
    <lineage>
        <taxon>Bacteria</taxon>
        <taxon>Pseudomonadati</taxon>
        <taxon>Bacteroidota</taxon>
        <taxon>Chitinophagia</taxon>
        <taxon>Chitinophagales</taxon>
        <taxon>Chitinophagaceae</taxon>
        <taxon>Chitinophaga</taxon>
    </lineage>
</organism>
<name>A0ABZ2Z4L8_9BACT</name>
<reference evidence="1 2" key="1">
    <citation type="submission" date="2024-03" db="EMBL/GenBank/DDBJ databases">
        <title>Chitinophaga caseinilytica sp. nov., a casein hydrolysing bacterium isolated from forest soil.</title>
        <authorList>
            <person name="Lee D.S."/>
            <person name="Han D.M."/>
            <person name="Baek J.H."/>
            <person name="Choi D.G."/>
            <person name="Jeon J.H."/>
            <person name="Jeon C.O."/>
        </authorList>
    </citation>
    <scope>NUCLEOTIDE SEQUENCE [LARGE SCALE GENOMIC DNA]</scope>
    <source>
        <strain evidence="1 2">KACC 19118</strain>
    </source>
</reference>
<keyword evidence="2" id="KW-1185">Reference proteome</keyword>
<evidence type="ECO:0000313" key="2">
    <source>
        <dbReference type="Proteomes" id="UP001449657"/>
    </source>
</evidence>
<sequence>MIRYAIWALALITLAACKKKSSTEAPGPGTPPPAVTGKPFTTSKGAVAGNPTTAVINAAGGNLHSPGSDISVSVPAGAVTGNQTFSIQAVSNTLRPDKPLTAFRLLPEGVNFQQPVTVTLRYDDFDLTDGAEEMLMLAWQDNNGTWHPLPTTLNKTNHTVSANVTHFCDIAFYEQFELFAAKTRVKAGEELQFRLGVQEISVNQDSLLAPLQHRIDDNGFGRAVASNYSMLHDKYAARATGWKVSSGPGEITVQKNPFNLDGNAVYKAPATVNTITNAEVEVTLEGLLGLKDPAAPNGTRKPEKLVLRKKFEVEPTGNATFMKIEVDYEQVALHAPQEPMYAVWDDGEVAVFETGAPNSVNCKLVLTKPLAGSWPCGAVAGNATEASVELHFDATRFALSRYCKKTGGVSTEQYSTGKLTITKVGNAGEPIEGVFEGKVYQSISPTECAFQVFHLKVTFRFLRFA</sequence>
<proteinExistence type="predicted"/>
<gene>
    <name evidence="1" type="ORF">WJU22_21370</name>
</gene>
<accession>A0ABZ2Z4L8</accession>
<protein>
    <recommendedName>
        <fullName evidence="3">ZU5 domain-containing protein</fullName>
    </recommendedName>
</protein>
<dbReference type="RefSeq" id="WP_341840206.1">
    <property type="nucleotide sequence ID" value="NZ_CP149792.1"/>
</dbReference>